<name>A0A4C1UP56_EUMVA</name>
<dbReference type="Proteomes" id="UP000299102">
    <property type="component" value="Unassembled WGS sequence"/>
</dbReference>
<reference evidence="1 2" key="1">
    <citation type="journal article" date="2019" name="Commun. Biol.">
        <title>The bagworm genome reveals a unique fibroin gene that provides high tensile strength.</title>
        <authorList>
            <person name="Kono N."/>
            <person name="Nakamura H."/>
            <person name="Ohtoshi R."/>
            <person name="Tomita M."/>
            <person name="Numata K."/>
            <person name="Arakawa K."/>
        </authorList>
    </citation>
    <scope>NUCLEOTIDE SEQUENCE [LARGE SCALE GENOMIC DNA]</scope>
</reference>
<protein>
    <submittedName>
        <fullName evidence="1">Uncharacterized protein</fullName>
    </submittedName>
</protein>
<sequence length="272" mass="30767">MQPDCAHALEKCVTKSNAILTKKTRADYDRHPLIYAERVIRETSLENWLERYTEGSTSEVTKCFFLRMEIGCKVLRKTEKTSHLAQEFMGHGWLGNLLIDYRLLQNDIPSSSVSKMAELLSSKDVISYTYTLTYIMLTIITANECPPHKSINFWAQDDIEGTGIARESLPGLVSDSPIVSGEGEEGKFPYRRIGSFRFGCSDEVRHPLRLVPRRCKTRAGEVRFARRGAAVCITPDERCLSADSGGDACFFLLIEPSGMFSEFSRFQERIIS</sequence>
<comment type="caution">
    <text evidence="1">The sequence shown here is derived from an EMBL/GenBank/DDBJ whole genome shotgun (WGS) entry which is preliminary data.</text>
</comment>
<proteinExistence type="predicted"/>
<gene>
    <name evidence="1" type="ORF">EVAR_19100_1</name>
</gene>
<dbReference type="EMBL" id="BGZK01000204">
    <property type="protein sequence ID" value="GBP28251.1"/>
    <property type="molecule type" value="Genomic_DNA"/>
</dbReference>
<organism evidence="1 2">
    <name type="scientific">Eumeta variegata</name>
    <name type="common">Bagworm moth</name>
    <name type="synonym">Eumeta japonica</name>
    <dbReference type="NCBI Taxonomy" id="151549"/>
    <lineage>
        <taxon>Eukaryota</taxon>
        <taxon>Metazoa</taxon>
        <taxon>Ecdysozoa</taxon>
        <taxon>Arthropoda</taxon>
        <taxon>Hexapoda</taxon>
        <taxon>Insecta</taxon>
        <taxon>Pterygota</taxon>
        <taxon>Neoptera</taxon>
        <taxon>Endopterygota</taxon>
        <taxon>Lepidoptera</taxon>
        <taxon>Glossata</taxon>
        <taxon>Ditrysia</taxon>
        <taxon>Tineoidea</taxon>
        <taxon>Psychidae</taxon>
        <taxon>Oiketicinae</taxon>
        <taxon>Eumeta</taxon>
    </lineage>
</organism>
<dbReference type="OrthoDB" id="411823at2759"/>
<accession>A0A4C1UP56</accession>
<keyword evidence="2" id="KW-1185">Reference proteome</keyword>
<dbReference type="AlphaFoldDB" id="A0A4C1UP56"/>
<evidence type="ECO:0000313" key="1">
    <source>
        <dbReference type="EMBL" id="GBP28251.1"/>
    </source>
</evidence>
<evidence type="ECO:0000313" key="2">
    <source>
        <dbReference type="Proteomes" id="UP000299102"/>
    </source>
</evidence>